<dbReference type="SUPFAM" id="SSF52047">
    <property type="entry name" value="RNI-like"/>
    <property type="match status" value="1"/>
</dbReference>
<gene>
    <name evidence="1" type="ORF">GSI_07303</name>
</gene>
<sequence>MRKPVIIQNSKQLSSFLQFLRAENFSRCQYLRQLEIWTCGEDEDVIQDLIETLPRLANIKSLSLSNAAEDLESDPALPRAFATLKSLRHIEFYGVKAGTNFAPTLEELQCAKWVTFIEPVIPKMPIYHNMRKLSVEHHGLQLRMDPFIRAFPNLTHLHVGAMDYAPAENLDLETVRMSHEKNVEKQRASGGRWAHLEHFTGTLVDLYTAGLTCHIRRITIVKVQVEEEAMGMLATMLRYTQPVHLKLGELTGSMLEDDPDGAFLSILRGEGVSNLLNLSVYIRFNPDDLMMDLRKTINNLVSTLAGLQLNFLELTFDVNNIDPAAREEAILEELLRHRRGTKMPEFREQGTALLTPAEYSLNYLDVDELIARIESIPSLEAALVMLHSSRRGVKKFERAIAKGSSRLAGPEQWRSWLPGKDPLT</sequence>
<proteinExistence type="predicted"/>
<evidence type="ECO:0000313" key="2">
    <source>
        <dbReference type="Proteomes" id="UP000230002"/>
    </source>
</evidence>
<dbReference type="InterPro" id="IPR032675">
    <property type="entry name" value="LRR_dom_sf"/>
</dbReference>
<reference evidence="1 2" key="1">
    <citation type="journal article" date="2015" name="Sci. Rep.">
        <title>Chromosome-level genome map provides insights into diverse defense mechanisms in the medicinal fungus Ganoderma sinense.</title>
        <authorList>
            <person name="Zhu Y."/>
            <person name="Xu J."/>
            <person name="Sun C."/>
            <person name="Zhou S."/>
            <person name="Xu H."/>
            <person name="Nelson D.R."/>
            <person name="Qian J."/>
            <person name="Song J."/>
            <person name="Luo H."/>
            <person name="Xiang L."/>
            <person name="Li Y."/>
            <person name="Xu Z."/>
            <person name="Ji A."/>
            <person name="Wang L."/>
            <person name="Lu S."/>
            <person name="Hayward A."/>
            <person name="Sun W."/>
            <person name="Li X."/>
            <person name="Schwartz D.C."/>
            <person name="Wang Y."/>
            <person name="Chen S."/>
        </authorList>
    </citation>
    <scope>NUCLEOTIDE SEQUENCE [LARGE SCALE GENOMIC DNA]</scope>
    <source>
        <strain evidence="1 2">ZZ0214-1</strain>
    </source>
</reference>
<protein>
    <submittedName>
        <fullName evidence="1">Uncharacterized protein</fullName>
    </submittedName>
</protein>
<name>A0A2G8SA21_9APHY</name>
<dbReference type="EMBL" id="AYKW01000014">
    <property type="protein sequence ID" value="PIL30602.1"/>
    <property type="molecule type" value="Genomic_DNA"/>
</dbReference>
<accession>A0A2G8SA21</accession>
<comment type="caution">
    <text evidence="1">The sequence shown here is derived from an EMBL/GenBank/DDBJ whole genome shotgun (WGS) entry which is preliminary data.</text>
</comment>
<dbReference type="AlphaFoldDB" id="A0A2G8SA21"/>
<keyword evidence="2" id="KW-1185">Reference proteome</keyword>
<organism evidence="1 2">
    <name type="scientific">Ganoderma sinense ZZ0214-1</name>
    <dbReference type="NCBI Taxonomy" id="1077348"/>
    <lineage>
        <taxon>Eukaryota</taxon>
        <taxon>Fungi</taxon>
        <taxon>Dikarya</taxon>
        <taxon>Basidiomycota</taxon>
        <taxon>Agaricomycotina</taxon>
        <taxon>Agaricomycetes</taxon>
        <taxon>Polyporales</taxon>
        <taxon>Polyporaceae</taxon>
        <taxon>Ganoderma</taxon>
    </lineage>
</organism>
<evidence type="ECO:0000313" key="1">
    <source>
        <dbReference type="EMBL" id="PIL30602.1"/>
    </source>
</evidence>
<dbReference type="Gene3D" id="3.80.10.10">
    <property type="entry name" value="Ribonuclease Inhibitor"/>
    <property type="match status" value="1"/>
</dbReference>
<dbReference type="Proteomes" id="UP000230002">
    <property type="component" value="Unassembled WGS sequence"/>
</dbReference>
<dbReference type="OrthoDB" id="2749514at2759"/>